<dbReference type="GO" id="GO:0003700">
    <property type="term" value="F:DNA-binding transcription factor activity"/>
    <property type="evidence" value="ECO:0007669"/>
    <property type="project" value="InterPro"/>
</dbReference>
<dbReference type="SMART" id="SM00419">
    <property type="entry name" value="HTH_CRP"/>
    <property type="match status" value="1"/>
</dbReference>
<dbReference type="SUPFAM" id="SSF51206">
    <property type="entry name" value="cAMP-binding domain-like"/>
    <property type="match status" value="1"/>
</dbReference>
<sequence>MYVTNPNEFYEAAAHNKFAVSSFQGGDAEKKREIATGKCLFREGDDANSVFEVKTGVLRLTRVLENGRRQVIAFGLPGDIIGFSSLGYHMSECDAIASAEVVEHSVDPKKAGGVDPELRDRLYQAALREISAMQDHFMMLGRKSAREKIASFLMVLSDRLGEELGAYTHVKLPMTRSDIADFLGLTTETVSRTFSQLRAEKVIALEGNKALIVLNADQLLDYAECD</sequence>
<keyword evidence="1" id="KW-0805">Transcription regulation</keyword>
<dbReference type="InterPro" id="IPR018335">
    <property type="entry name" value="Tscrpt_reg_HTH_Crp-type_CS"/>
</dbReference>
<evidence type="ECO:0000256" key="1">
    <source>
        <dbReference type="ARBA" id="ARBA00023015"/>
    </source>
</evidence>
<dbReference type="Proteomes" id="UP000202922">
    <property type="component" value="Unassembled WGS sequence"/>
</dbReference>
<dbReference type="InterPro" id="IPR012318">
    <property type="entry name" value="HTH_CRP"/>
</dbReference>
<evidence type="ECO:0000259" key="4">
    <source>
        <dbReference type="PROSITE" id="PS50042"/>
    </source>
</evidence>
<proteinExistence type="predicted"/>
<evidence type="ECO:0000313" key="6">
    <source>
        <dbReference type="EMBL" id="SMX42445.1"/>
    </source>
</evidence>
<dbReference type="OrthoDB" id="667966at2"/>
<dbReference type="EMBL" id="FXYE01000002">
    <property type="protein sequence ID" value="SMX42445.1"/>
    <property type="molecule type" value="Genomic_DNA"/>
</dbReference>
<dbReference type="Gene3D" id="2.60.120.10">
    <property type="entry name" value="Jelly Rolls"/>
    <property type="match status" value="1"/>
</dbReference>
<dbReference type="CDD" id="cd00092">
    <property type="entry name" value="HTH_CRP"/>
    <property type="match status" value="1"/>
</dbReference>
<dbReference type="Gene3D" id="1.10.10.10">
    <property type="entry name" value="Winged helix-like DNA-binding domain superfamily/Winged helix DNA-binding domain"/>
    <property type="match status" value="1"/>
</dbReference>
<protein>
    <submittedName>
        <fullName evidence="6">Nitrogen fixation regulation protein FixK</fullName>
    </submittedName>
</protein>
<dbReference type="Pfam" id="PF00027">
    <property type="entry name" value="cNMP_binding"/>
    <property type="match status" value="1"/>
</dbReference>
<keyword evidence="7" id="KW-1185">Reference proteome</keyword>
<evidence type="ECO:0000259" key="5">
    <source>
        <dbReference type="PROSITE" id="PS51063"/>
    </source>
</evidence>
<dbReference type="Pfam" id="PF13545">
    <property type="entry name" value="HTH_Crp_2"/>
    <property type="match status" value="1"/>
</dbReference>
<reference evidence="7" key="1">
    <citation type="submission" date="2017-05" db="EMBL/GenBank/DDBJ databases">
        <authorList>
            <person name="Rodrigo-Torres L."/>
            <person name="Arahal R. D."/>
            <person name="Lucena T."/>
        </authorList>
    </citation>
    <scope>NUCLEOTIDE SEQUENCE [LARGE SCALE GENOMIC DNA]</scope>
    <source>
        <strain evidence="7">CECT 8621</strain>
    </source>
</reference>
<accession>A0A238KHY3</accession>
<feature type="domain" description="HTH crp-type" evidence="5">
    <location>
        <begin position="143"/>
        <end position="217"/>
    </location>
</feature>
<dbReference type="InterPro" id="IPR036390">
    <property type="entry name" value="WH_DNA-bd_sf"/>
</dbReference>
<dbReference type="PANTHER" id="PTHR24567">
    <property type="entry name" value="CRP FAMILY TRANSCRIPTIONAL REGULATORY PROTEIN"/>
    <property type="match status" value="1"/>
</dbReference>
<dbReference type="RefSeq" id="WP_093968505.1">
    <property type="nucleotide sequence ID" value="NZ_FXYE01000002.1"/>
</dbReference>
<dbReference type="GO" id="GO:0003677">
    <property type="term" value="F:DNA binding"/>
    <property type="evidence" value="ECO:0007669"/>
    <property type="project" value="UniProtKB-KW"/>
</dbReference>
<dbReference type="PROSITE" id="PS50042">
    <property type="entry name" value="CNMP_BINDING_3"/>
    <property type="match status" value="1"/>
</dbReference>
<evidence type="ECO:0000313" key="7">
    <source>
        <dbReference type="Proteomes" id="UP000202922"/>
    </source>
</evidence>
<evidence type="ECO:0000256" key="2">
    <source>
        <dbReference type="ARBA" id="ARBA00023125"/>
    </source>
</evidence>
<organism evidence="6 7">
    <name type="scientific">Actibacterium lipolyticum</name>
    <dbReference type="NCBI Taxonomy" id="1524263"/>
    <lineage>
        <taxon>Bacteria</taxon>
        <taxon>Pseudomonadati</taxon>
        <taxon>Pseudomonadota</taxon>
        <taxon>Alphaproteobacteria</taxon>
        <taxon>Rhodobacterales</taxon>
        <taxon>Roseobacteraceae</taxon>
        <taxon>Actibacterium</taxon>
    </lineage>
</organism>
<dbReference type="PROSITE" id="PS51063">
    <property type="entry name" value="HTH_CRP_2"/>
    <property type="match status" value="1"/>
</dbReference>
<dbReference type="InterPro" id="IPR036388">
    <property type="entry name" value="WH-like_DNA-bd_sf"/>
</dbReference>
<feature type="domain" description="Cyclic nucleotide-binding" evidence="4">
    <location>
        <begin position="27"/>
        <end position="102"/>
    </location>
</feature>
<dbReference type="SUPFAM" id="SSF46785">
    <property type="entry name" value="Winged helix' DNA-binding domain"/>
    <property type="match status" value="1"/>
</dbReference>
<keyword evidence="2" id="KW-0238">DNA-binding</keyword>
<name>A0A238KHY3_9RHOB</name>
<dbReference type="GO" id="GO:0005829">
    <property type="term" value="C:cytosol"/>
    <property type="evidence" value="ECO:0007669"/>
    <property type="project" value="TreeGrafter"/>
</dbReference>
<dbReference type="CDD" id="cd00038">
    <property type="entry name" value="CAP_ED"/>
    <property type="match status" value="1"/>
</dbReference>
<dbReference type="PRINTS" id="PR00034">
    <property type="entry name" value="HTHCRP"/>
</dbReference>
<dbReference type="AlphaFoldDB" id="A0A238KHY3"/>
<dbReference type="InterPro" id="IPR014710">
    <property type="entry name" value="RmlC-like_jellyroll"/>
</dbReference>
<gene>
    <name evidence="6" type="primary">fixK_1</name>
    <name evidence="6" type="ORF">COL8621_01971</name>
</gene>
<dbReference type="InterPro" id="IPR050397">
    <property type="entry name" value="Env_Response_Regulators"/>
</dbReference>
<dbReference type="PROSITE" id="PS00042">
    <property type="entry name" value="HTH_CRP_1"/>
    <property type="match status" value="1"/>
</dbReference>
<dbReference type="PANTHER" id="PTHR24567:SF75">
    <property type="entry name" value="FUMARATE AND NITRATE REDUCTION REGULATORY PROTEIN"/>
    <property type="match status" value="1"/>
</dbReference>
<evidence type="ECO:0000256" key="3">
    <source>
        <dbReference type="ARBA" id="ARBA00023163"/>
    </source>
</evidence>
<dbReference type="InterPro" id="IPR000595">
    <property type="entry name" value="cNMP-bd_dom"/>
</dbReference>
<dbReference type="SMART" id="SM00100">
    <property type="entry name" value="cNMP"/>
    <property type="match status" value="1"/>
</dbReference>
<dbReference type="InterPro" id="IPR018490">
    <property type="entry name" value="cNMP-bd_dom_sf"/>
</dbReference>
<dbReference type="FunFam" id="1.10.10.10:FF:000028">
    <property type="entry name" value="Fumarate/nitrate reduction transcriptional regulator Fnr"/>
    <property type="match status" value="1"/>
</dbReference>
<keyword evidence="3" id="KW-0804">Transcription</keyword>